<dbReference type="EMBL" id="KN817587">
    <property type="protein sequence ID" value="KJA18580.1"/>
    <property type="molecule type" value="Genomic_DNA"/>
</dbReference>
<dbReference type="OrthoDB" id="5545479at2759"/>
<organism evidence="2 3">
    <name type="scientific">Hypholoma sublateritium (strain FD-334 SS-4)</name>
    <dbReference type="NCBI Taxonomy" id="945553"/>
    <lineage>
        <taxon>Eukaryota</taxon>
        <taxon>Fungi</taxon>
        <taxon>Dikarya</taxon>
        <taxon>Basidiomycota</taxon>
        <taxon>Agaricomycotina</taxon>
        <taxon>Agaricomycetes</taxon>
        <taxon>Agaricomycetidae</taxon>
        <taxon>Agaricales</taxon>
        <taxon>Agaricineae</taxon>
        <taxon>Strophariaceae</taxon>
        <taxon>Hypholoma</taxon>
    </lineage>
</organism>
<feature type="compositionally biased region" description="Low complexity" evidence="1">
    <location>
        <begin position="81"/>
        <end position="95"/>
    </location>
</feature>
<evidence type="ECO:0008006" key="4">
    <source>
        <dbReference type="Google" id="ProtNLM"/>
    </source>
</evidence>
<name>A0A0D2PEG0_HYPSF</name>
<dbReference type="STRING" id="945553.A0A0D2PEG0"/>
<dbReference type="AlphaFoldDB" id="A0A0D2PEG0"/>
<sequence>MFFCIPIIFGCPSKIKPEGGESARLLCPNCHNLSVMRAKSTMWFELFWVPLVPLHWKHIWMCTICNWSQKVQKGQDDTKAPAESAAPASLATTPPSYTPPRQPGYQPAYIGQTGPAGSPAKV</sequence>
<dbReference type="Proteomes" id="UP000054270">
    <property type="component" value="Unassembled WGS sequence"/>
</dbReference>
<proteinExistence type="predicted"/>
<accession>A0A0D2PEG0</accession>
<evidence type="ECO:0000256" key="1">
    <source>
        <dbReference type="SAM" id="MobiDB-lite"/>
    </source>
</evidence>
<dbReference type="PANTHER" id="PTHR28139:SF1">
    <property type="entry name" value="UPF0768 PROTEIN YBL029C-A"/>
    <property type="match status" value="1"/>
</dbReference>
<feature type="region of interest" description="Disordered" evidence="1">
    <location>
        <begin position="75"/>
        <end position="122"/>
    </location>
</feature>
<reference evidence="3" key="1">
    <citation type="submission" date="2014-04" db="EMBL/GenBank/DDBJ databases">
        <title>Evolutionary Origins and Diversification of the Mycorrhizal Mutualists.</title>
        <authorList>
            <consortium name="DOE Joint Genome Institute"/>
            <consortium name="Mycorrhizal Genomics Consortium"/>
            <person name="Kohler A."/>
            <person name="Kuo A."/>
            <person name="Nagy L.G."/>
            <person name="Floudas D."/>
            <person name="Copeland A."/>
            <person name="Barry K.W."/>
            <person name="Cichocki N."/>
            <person name="Veneault-Fourrey C."/>
            <person name="LaButti K."/>
            <person name="Lindquist E.A."/>
            <person name="Lipzen A."/>
            <person name="Lundell T."/>
            <person name="Morin E."/>
            <person name="Murat C."/>
            <person name="Riley R."/>
            <person name="Ohm R."/>
            <person name="Sun H."/>
            <person name="Tunlid A."/>
            <person name="Henrissat B."/>
            <person name="Grigoriev I.V."/>
            <person name="Hibbett D.S."/>
            <person name="Martin F."/>
        </authorList>
    </citation>
    <scope>NUCLEOTIDE SEQUENCE [LARGE SCALE GENOMIC DNA]</scope>
    <source>
        <strain evidence="3">FD-334 SS-4</strain>
    </source>
</reference>
<dbReference type="PANTHER" id="PTHR28139">
    <property type="entry name" value="UPF0768 PROTEIN YBL029C-A"/>
    <property type="match status" value="1"/>
</dbReference>
<evidence type="ECO:0000313" key="3">
    <source>
        <dbReference type="Proteomes" id="UP000054270"/>
    </source>
</evidence>
<protein>
    <recommendedName>
        <fullName evidence="4">Zinc-ribbon 15 domain-containing protein</fullName>
    </recommendedName>
</protein>
<dbReference type="OMA" id="TICRWEM"/>
<evidence type="ECO:0000313" key="2">
    <source>
        <dbReference type="EMBL" id="KJA18580.1"/>
    </source>
</evidence>
<gene>
    <name evidence="2" type="ORF">HYPSUDRAFT_169073</name>
</gene>
<keyword evidence="3" id="KW-1185">Reference proteome</keyword>